<feature type="domain" description="Mur ligase C-terminal" evidence="13">
    <location>
        <begin position="333"/>
        <end position="442"/>
    </location>
</feature>
<evidence type="ECO:0000256" key="8">
    <source>
        <dbReference type="ARBA" id="ARBA00023306"/>
    </source>
</evidence>
<dbReference type="EMBL" id="UFSW01000001">
    <property type="protein sequence ID" value="SUU98383.1"/>
    <property type="molecule type" value="Genomic_DNA"/>
</dbReference>
<protein>
    <recommendedName>
        <fullName evidence="10 11">UDP-N-acetylmuramoyl-tripeptide--D-alanyl-D-alanine ligase</fullName>
        <ecNumber evidence="10 11">6.3.2.10</ecNumber>
    </recommendedName>
    <alternativeName>
        <fullName evidence="10">D-alanyl-D-alanine-adding enzyme</fullName>
    </alternativeName>
</protein>
<dbReference type="InterPro" id="IPR004101">
    <property type="entry name" value="Mur_ligase_C"/>
</dbReference>
<dbReference type="GO" id="GO:0071555">
    <property type="term" value="P:cell wall organization"/>
    <property type="evidence" value="ECO:0007669"/>
    <property type="project" value="UniProtKB-KW"/>
</dbReference>
<dbReference type="InterPro" id="IPR035911">
    <property type="entry name" value="MurE/MurF_N"/>
</dbReference>
<keyword evidence="4 10" id="KW-0547">Nucleotide-binding</keyword>
<dbReference type="GO" id="GO:0047480">
    <property type="term" value="F:UDP-N-acetylmuramoyl-tripeptide-D-alanyl-D-alanine ligase activity"/>
    <property type="evidence" value="ECO:0007669"/>
    <property type="project" value="UniProtKB-UniRule"/>
</dbReference>
<evidence type="ECO:0000313" key="16">
    <source>
        <dbReference type="Proteomes" id="UP000254620"/>
    </source>
</evidence>
<feature type="domain" description="Mur ligase central" evidence="14">
    <location>
        <begin position="110"/>
        <end position="302"/>
    </location>
</feature>
<dbReference type="STRING" id="728.VY92_09240"/>
<dbReference type="InterPro" id="IPR051046">
    <property type="entry name" value="MurCDEF_CellWall_CoF430Synth"/>
</dbReference>
<dbReference type="AlphaFoldDB" id="A0A0F5F0X2"/>
<accession>A0A0F5F0X2</accession>
<keyword evidence="2 10" id="KW-0436">Ligase</keyword>
<reference evidence="15 16" key="1">
    <citation type="submission" date="2018-06" db="EMBL/GenBank/DDBJ databases">
        <authorList>
            <consortium name="Pathogen Informatics"/>
            <person name="Doyle S."/>
        </authorList>
    </citation>
    <scope>NUCLEOTIDE SEQUENCE [LARGE SCALE GENOMIC DNA]</scope>
    <source>
        <strain evidence="15 16">NCTC10926</strain>
    </source>
</reference>
<keyword evidence="5 10" id="KW-0067">ATP-binding</keyword>
<dbReference type="InterPro" id="IPR000713">
    <property type="entry name" value="Mur_ligase_N"/>
</dbReference>
<proteinExistence type="inferred from homology"/>
<comment type="function">
    <text evidence="10 11">Involved in cell wall formation. Catalyzes the final step in the synthesis of UDP-N-acetylmuramoyl-pentapeptide, the precursor of murein.</text>
</comment>
<dbReference type="PANTHER" id="PTHR43024:SF1">
    <property type="entry name" value="UDP-N-ACETYLMURAMOYL-TRIPEPTIDE--D-ALANYL-D-ALANINE LIGASE"/>
    <property type="match status" value="1"/>
</dbReference>
<dbReference type="OrthoDB" id="9801978at2"/>
<evidence type="ECO:0000256" key="7">
    <source>
        <dbReference type="ARBA" id="ARBA00022984"/>
    </source>
</evidence>
<evidence type="ECO:0000256" key="1">
    <source>
        <dbReference type="ARBA" id="ARBA00022490"/>
    </source>
</evidence>
<organism evidence="15 16">
    <name type="scientific">Avibacterium paragallinarum</name>
    <name type="common">Haemophilus gallinarum</name>
    <dbReference type="NCBI Taxonomy" id="728"/>
    <lineage>
        <taxon>Bacteria</taxon>
        <taxon>Pseudomonadati</taxon>
        <taxon>Pseudomonadota</taxon>
        <taxon>Gammaproteobacteria</taxon>
        <taxon>Pasteurellales</taxon>
        <taxon>Pasteurellaceae</taxon>
        <taxon>Avibacterium</taxon>
    </lineage>
</organism>
<evidence type="ECO:0000259" key="12">
    <source>
        <dbReference type="Pfam" id="PF01225"/>
    </source>
</evidence>
<dbReference type="Proteomes" id="UP000254620">
    <property type="component" value="Unassembled WGS sequence"/>
</dbReference>
<keyword evidence="9 10" id="KW-0961">Cell wall biogenesis/degradation</keyword>
<evidence type="ECO:0000256" key="3">
    <source>
        <dbReference type="ARBA" id="ARBA00022618"/>
    </source>
</evidence>
<dbReference type="EC" id="6.3.2.10" evidence="10 11"/>
<evidence type="ECO:0000256" key="11">
    <source>
        <dbReference type="RuleBase" id="RU004136"/>
    </source>
</evidence>
<feature type="binding site" evidence="10">
    <location>
        <begin position="112"/>
        <end position="118"/>
    </location>
    <ligand>
        <name>ATP</name>
        <dbReference type="ChEBI" id="CHEBI:30616"/>
    </ligand>
</feature>
<sequence length="464" mass="50136">MIKLTTQQLAEILHGTLHGDGDIAIENVSTDTRQANPQGLFFALRGERFDGHQYLAEAVKQGALAAVVDHQCELEASHSVPQIVVVDTRLALGRLGQWLKAEINPLTVAITGSSGKTTVKEMTASILQQSAVSSEQVLFTQGNFNNDIGVPLTLLRLTPQHKFAVIELGANHLGEIAYTTNLVRPNVAMVNNVAAAHLEGFGSLEGVAQAKGEIYQGLASQGIALINLDCHYLDDWQKNIGDHQVRSFSLANSAADFYASDIQLNEQGSHFILHSPQGNVAITLPYLGEHNISNALAAAALAMSVGATLADVQQGLAKGTKVKGRLFPLQPCDNLLLLDDTYNANVDSLQSAIQVLQKYPAFRILVVGDMAELGENTQFCHQQVGEVAKAAQLDYVVSYGEHSAEISAQCGGMHFTDQGQLVDFIRPLIAEKLLQNQNVVLLAKGSRRMQLENVIELLKDSFQC</sequence>
<dbReference type="InterPro" id="IPR013221">
    <property type="entry name" value="Mur_ligase_cen"/>
</dbReference>
<evidence type="ECO:0000259" key="14">
    <source>
        <dbReference type="Pfam" id="PF08245"/>
    </source>
</evidence>
<dbReference type="HAMAP" id="MF_02019">
    <property type="entry name" value="MurF"/>
    <property type="match status" value="1"/>
</dbReference>
<comment type="subcellular location">
    <subcellularLocation>
        <location evidence="10 11">Cytoplasm</location>
    </subcellularLocation>
</comment>
<evidence type="ECO:0000259" key="13">
    <source>
        <dbReference type="Pfam" id="PF02875"/>
    </source>
</evidence>
<keyword evidence="6 10" id="KW-0133">Cell shape</keyword>
<feature type="domain" description="Mur ligase N-terminal catalytic" evidence="12">
    <location>
        <begin position="25"/>
        <end position="95"/>
    </location>
</feature>
<dbReference type="GO" id="GO:0009252">
    <property type="term" value="P:peptidoglycan biosynthetic process"/>
    <property type="evidence" value="ECO:0007669"/>
    <property type="project" value="UniProtKB-UniRule"/>
</dbReference>
<gene>
    <name evidence="10 15" type="primary">murF</name>
    <name evidence="15" type="ORF">NCTC10926_01811</name>
</gene>
<dbReference type="SUPFAM" id="SSF53244">
    <property type="entry name" value="MurD-like peptide ligases, peptide-binding domain"/>
    <property type="match status" value="1"/>
</dbReference>
<evidence type="ECO:0000256" key="10">
    <source>
        <dbReference type="HAMAP-Rule" id="MF_02019"/>
    </source>
</evidence>
<dbReference type="SUPFAM" id="SSF63418">
    <property type="entry name" value="MurE/MurF N-terminal domain"/>
    <property type="match status" value="1"/>
</dbReference>
<dbReference type="RefSeq" id="WP_046097651.1">
    <property type="nucleotide sequence ID" value="NZ_JBANLW010000025.1"/>
</dbReference>
<dbReference type="InterPro" id="IPR036565">
    <property type="entry name" value="Mur-like_cat_sf"/>
</dbReference>
<dbReference type="Gene3D" id="3.90.190.20">
    <property type="entry name" value="Mur ligase, C-terminal domain"/>
    <property type="match status" value="1"/>
</dbReference>
<dbReference type="Pfam" id="PF02875">
    <property type="entry name" value="Mur_ligase_C"/>
    <property type="match status" value="1"/>
</dbReference>
<dbReference type="Pfam" id="PF01225">
    <property type="entry name" value="Mur_ligase"/>
    <property type="match status" value="1"/>
</dbReference>
<comment type="pathway">
    <text evidence="10 11">Cell wall biogenesis; peptidoglycan biosynthesis.</text>
</comment>
<keyword evidence="7 10" id="KW-0573">Peptidoglycan synthesis</keyword>
<evidence type="ECO:0000256" key="5">
    <source>
        <dbReference type="ARBA" id="ARBA00022840"/>
    </source>
</evidence>
<comment type="catalytic activity">
    <reaction evidence="10 11">
        <text>D-alanyl-D-alanine + UDP-N-acetyl-alpha-D-muramoyl-L-alanyl-gamma-D-glutamyl-meso-2,6-diaminopimelate + ATP = UDP-N-acetyl-alpha-D-muramoyl-L-alanyl-gamma-D-glutamyl-meso-2,6-diaminopimeloyl-D-alanyl-D-alanine + ADP + phosphate + H(+)</text>
        <dbReference type="Rhea" id="RHEA:28374"/>
        <dbReference type="ChEBI" id="CHEBI:15378"/>
        <dbReference type="ChEBI" id="CHEBI:30616"/>
        <dbReference type="ChEBI" id="CHEBI:43474"/>
        <dbReference type="ChEBI" id="CHEBI:57822"/>
        <dbReference type="ChEBI" id="CHEBI:61386"/>
        <dbReference type="ChEBI" id="CHEBI:83905"/>
        <dbReference type="ChEBI" id="CHEBI:456216"/>
        <dbReference type="EC" id="6.3.2.10"/>
    </reaction>
</comment>
<dbReference type="GO" id="GO:0051301">
    <property type="term" value="P:cell division"/>
    <property type="evidence" value="ECO:0007669"/>
    <property type="project" value="UniProtKB-KW"/>
</dbReference>
<dbReference type="eggNOG" id="COG0770">
    <property type="taxonomic scope" value="Bacteria"/>
</dbReference>
<evidence type="ECO:0000256" key="9">
    <source>
        <dbReference type="ARBA" id="ARBA00023316"/>
    </source>
</evidence>
<name>A0A0F5F0X2_AVIPA</name>
<dbReference type="Gene3D" id="3.40.1390.10">
    <property type="entry name" value="MurE/MurF, N-terminal domain"/>
    <property type="match status" value="1"/>
</dbReference>
<dbReference type="NCBIfam" id="TIGR01143">
    <property type="entry name" value="murF"/>
    <property type="match status" value="1"/>
</dbReference>
<evidence type="ECO:0000256" key="4">
    <source>
        <dbReference type="ARBA" id="ARBA00022741"/>
    </source>
</evidence>
<dbReference type="PANTHER" id="PTHR43024">
    <property type="entry name" value="UDP-N-ACETYLMURAMOYL-TRIPEPTIDE--D-ALANYL-D-ALANINE LIGASE"/>
    <property type="match status" value="1"/>
</dbReference>
<keyword evidence="3 10" id="KW-0132">Cell division</keyword>
<evidence type="ECO:0000256" key="2">
    <source>
        <dbReference type="ARBA" id="ARBA00022598"/>
    </source>
</evidence>
<keyword evidence="8 10" id="KW-0131">Cell cycle</keyword>
<dbReference type="GO" id="GO:0005524">
    <property type="term" value="F:ATP binding"/>
    <property type="evidence" value="ECO:0007669"/>
    <property type="project" value="UniProtKB-UniRule"/>
</dbReference>
<dbReference type="GO" id="GO:0005737">
    <property type="term" value="C:cytoplasm"/>
    <property type="evidence" value="ECO:0007669"/>
    <property type="project" value="UniProtKB-SubCell"/>
</dbReference>
<evidence type="ECO:0000256" key="6">
    <source>
        <dbReference type="ARBA" id="ARBA00022960"/>
    </source>
</evidence>
<keyword evidence="1 10" id="KW-0963">Cytoplasm</keyword>
<evidence type="ECO:0000313" key="15">
    <source>
        <dbReference type="EMBL" id="SUU98383.1"/>
    </source>
</evidence>
<dbReference type="InterPro" id="IPR036615">
    <property type="entry name" value="Mur_ligase_C_dom_sf"/>
</dbReference>
<dbReference type="SUPFAM" id="SSF53623">
    <property type="entry name" value="MurD-like peptide ligases, catalytic domain"/>
    <property type="match status" value="1"/>
</dbReference>
<dbReference type="Gene3D" id="3.40.1190.10">
    <property type="entry name" value="Mur-like, catalytic domain"/>
    <property type="match status" value="1"/>
</dbReference>
<comment type="similarity">
    <text evidence="10">Belongs to the MurCDEF family. MurF subfamily.</text>
</comment>
<dbReference type="UniPathway" id="UPA00219"/>
<dbReference type="Pfam" id="PF08245">
    <property type="entry name" value="Mur_ligase_M"/>
    <property type="match status" value="1"/>
</dbReference>
<dbReference type="GO" id="GO:0008360">
    <property type="term" value="P:regulation of cell shape"/>
    <property type="evidence" value="ECO:0007669"/>
    <property type="project" value="UniProtKB-KW"/>
</dbReference>
<dbReference type="InterPro" id="IPR005863">
    <property type="entry name" value="UDP-N-AcMur_synth"/>
</dbReference>
<dbReference type="NCBIfam" id="NF008041">
    <property type="entry name" value="PRK10773.1"/>
    <property type="match status" value="1"/>
</dbReference>